<dbReference type="InterPro" id="IPR000792">
    <property type="entry name" value="Tscrpt_reg_LuxR_C"/>
</dbReference>
<dbReference type="PANTHER" id="PTHR43214:SF42">
    <property type="entry name" value="TRANSCRIPTIONAL REGULATORY PROTEIN DESR"/>
    <property type="match status" value="1"/>
</dbReference>
<dbReference type="SMART" id="SM00421">
    <property type="entry name" value="HTH_LUXR"/>
    <property type="match status" value="1"/>
</dbReference>
<dbReference type="Gene3D" id="3.40.50.2300">
    <property type="match status" value="1"/>
</dbReference>
<organism evidence="5 6">
    <name type="scientific">Aeromicrobium alkaliterrae</name>
    <dbReference type="NCBI Taxonomy" id="302168"/>
    <lineage>
        <taxon>Bacteria</taxon>
        <taxon>Bacillati</taxon>
        <taxon>Actinomycetota</taxon>
        <taxon>Actinomycetes</taxon>
        <taxon>Propionibacteriales</taxon>
        <taxon>Nocardioidaceae</taxon>
        <taxon>Aeromicrobium</taxon>
    </lineage>
</organism>
<evidence type="ECO:0000256" key="1">
    <source>
        <dbReference type="ARBA" id="ARBA00023125"/>
    </source>
</evidence>
<dbReference type="PROSITE" id="PS50110">
    <property type="entry name" value="RESPONSE_REGULATORY"/>
    <property type="match status" value="1"/>
</dbReference>
<gene>
    <name evidence="5" type="ORF">GCM10009710_30630</name>
</gene>
<dbReference type="InterPro" id="IPR001789">
    <property type="entry name" value="Sig_transdc_resp-reg_receiver"/>
</dbReference>
<dbReference type="RefSeq" id="WP_344203168.1">
    <property type="nucleotide sequence ID" value="NZ_BAAAME010000005.1"/>
</dbReference>
<protein>
    <submittedName>
        <fullName evidence="5">Response regulator transcription factor</fullName>
    </submittedName>
</protein>
<keyword evidence="2" id="KW-0597">Phosphoprotein</keyword>
<dbReference type="PROSITE" id="PS50043">
    <property type="entry name" value="HTH_LUXR_2"/>
    <property type="match status" value="1"/>
</dbReference>
<dbReference type="InterPro" id="IPR039420">
    <property type="entry name" value="WalR-like"/>
</dbReference>
<evidence type="ECO:0000259" key="4">
    <source>
        <dbReference type="PROSITE" id="PS50110"/>
    </source>
</evidence>
<feature type="domain" description="Response regulatory" evidence="4">
    <location>
        <begin position="3"/>
        <end position="119"/>
    </location>
</feature>
<dbReference type="InterPro" id="IPR011006">
    <property type="entry name" value="CheY-like_superfamily"/>
</dbReference>
<dbReference type="EMBL" id="BAAAME010000005">
    <property type="protein sequence ID" value="GAA1748434.1"/>
    <property type="molecule type" value="Genomic_DNA"/>
</dbReference>
<accession>A0ABP4W9I2</accession>
<feature type="domain" description="HTH luxR-type" evidence="3">
    <location>
        <begin position="134"/>
        <end position="199"/>
    </location>
</feature>
<dbReference type="SUPFAM" id="SSF52172">
    <property type="entry name" value="CheY-like"/>
    <property type="match status" value="1"/>
</dbReference>
<dbReference type="InterPro" id="IPR016032">
    <property type="entry name" value="Sig_transdc_resp-reg_C-effctor"/>
</dbReference>
<keyword evidence="6" id="KW-1185">Reference proteome</keyword>
<dbReference type="Proteomes" id="UP001501057">
    <property type="component" value="Unassembled WGS sequence"/>
</dbReference>
<dbReference type="PRINTS" id="PR00038">
    <property type="entry name" value="HTHLUXR"/>
</dbReference>
<sequence length="201" mass="21504">MIRVLIAEDQHMIRGALIALLSMEDDIEVVADLDRGDHIVTAAGSTSPDIAILDIDLPGLDGLTAAGHLRHVLPDCRVLILTGLAQPVHLLRALELQIRGFLPKDAPAHQLADAVRRVHAGERVLDPSMIAAALETGHSPLTEREADVLRAAESGTTTAEIGAQLHLSPATVRNYISNAVAKLGSRNRTEAIRTAREAGWL</sequence>
<evidence type="ECO:0000259" key="3">
    <source>
        <dbReference type="PROSITE" id="PS50043"/>
    </source>
</evidence>
<name>A0ABP4W9I2_9ACTN</name>
<dbReference type="PROSITE" id="PS00622">
    <property type="entry name" value="HTH_LUXR_1"/>
    <property type="match status" value="1"/>
</dbReference>
<dbReference type="Pfam" id="PF00072">
    <property type="entry name" value="Response_reg"/>
    <property type="match status" value="1"/>
</dbReference>
<keyword evidence="1" id="KW-0238">DNA-binding</keyword>
<feature type="modified residue" description="4-aspartylphosphate" evidence="2">
    <location>
        <position position="54"/>
    </location>
</feature>
<evidence type="ECO:0000256" key="2">
    <source>
        <dbReference type="PROSITE-ProRule" id="PRU00169"/>
    </source>
</evidence>
<proteinExistence type="predicted"/>
<dbReference type="SMART" id="SM00448">
    <property type="entry name" value="REC"/>
    <property type="match status" value="1"/>
</dbReference>
<reference evidence="6" key="1">
    <citation type="journal article" date="2019" name="Int. J. Syst. Evol. Microbiol.">
        <title>The Global Catalogue of Microorganisms (GCM) 10K type strain sequencing project: providing services to taxonomists for standard genome sequencing and annotation.</title>
        <authorList>
            <consortium name="The Broad Institute Genomics Platform"/>
            <consortium name="The Broad Institute Genome Sequencing Center for Infectious Disease"/>
            <person name="Wu L."/>
            <person name="Ma J."/>
        </authorList>
    </citation>
    <scope>NUCLEOTIDE SEQUENCE [LARGE SCALE GENOMIC DNA]</scope>
    <source>
        <strain evidence="6">JCM 13518</strain>
    </source>
</reference>
<evidence type="ECO:0000313" key="5">
    <source>
        <dbReference type="EMBL" id="GAA1748434.1"/>
    </source>
</evidence>
<dbReference type="PANTHER" id="PTHR43214">
    <property type="entry name" value="TWO-COMPONENT RESPONSE REGULATOR"/>
    <property type="match status" value="1"/>
</dbReference>
<comment type="caution">
    <text evidence="5">The sequence shown here is derived from an EMBL/GenBank/DDBJ whole genome shotgun (WGS) entry which is preliminary data.</text>
</comment>
<dbReference type="CDD" id="cd06170">
    <property type="entry name" value="LuxR_C_like"/>
    <property type="match status" value="1"/>
</dbReference>
<evidence type="ECO:0000313" key="6">
    <source>
        <dbReference type="Proteomes" id="UP001501057"/>
    </source>
</evidence>
<dbReference type="Pfam" id="PF00196">
    <property type="entry name" value="GerE"/>
    <property type="match status" value="1"/>
</dbReference>
<dbReference type="SUPFAM" id="SSF46894">
    <property type="entry name" value="C-terminal effector domain of the bipartite response regulators"/>
    <property type="match status" value="1"/>
</dbReference>